<reference evidence="4 5" key="1">
    <citation type="submission" date="2020-08" db="EMBL/GenBank/DDBJ databases">
        <title>Sequencing the genomes of 1000 actinobacteria strains.</title>
        <authorList>
            <person name="Klenk H.-P."/>
        </authorList>
    </citation>
    <scope>NUCLEOTIDE SEQUENCE [LARGE SCALE GENOMIC DNA]</scope>
    <source>
        <strain evidence="4 5">DSM 21065</strain>
    </source>
</reference>
<name>A0A7W8ZT97_9MICO</name>
<organism evidence="4 5">
    <name type="scientific">Cryobacterium roopkundense</name>
    <dbReference type="NCBI Taxonomy" id="1001240"/>
    <lineage>
        <taxon>Bacteria</taxon>
        <taxon>Bacillati</taxon>
        <taxon>Actinomycetota</taxon>
        <taxon>Actinomycetes</taxon>
        <taxon>Micrococcales</taxon>
        <taxon>Microbacteriaceae</taxon>
        <taxon>Cryobacterium</taxon>
    </lineage>
</organism>
<dbReference type="Proteomes" id="UP000561726">
    <property type="component" value="Unassembled WGS sequence"/>
</dbReference>
<comment type="caution">
    <text evidence="4">The sequence shown here is derived from an EMBL/GenBank/DDBJ whole genome shotgun (WGS) entry which is preliminary data.</text>
</comment>
<evidence type="ECO:0000256" key="1">
    <source>
        <dbReference type="ARBA" id="ARBA00022679"/>
    </source>
</evidence>
<dbReference type="Gene3D" id="3.40.630.30">
    <property type="match status" value="1"/>
</dbReference>
<keyword evidence="2" id="KW-0012">Acyltransferase</keyword>
<dbReference type="PROSITE" id="PS51186">
    <property type="entry name" value="GNAT"/>
    <property type="match status" value="1"/>
</dbReference>
<evidence type="ECO:0000256" key="2">
    <source>
        <dbReference type="ARBA" id="ARBA00023315"/>
    </source>
</evidence>
<dbReference type="SUPFAM" id="SSF55729">
    <property type="entry name" value="Acyl-CoA N-acyltransferases (Nat)"/>
    <property type="match status" value="1"/>
</dbReference>
<feature type="domain" description="N-acetyltransferase" evidence="3">
    <location>
        <begin position="1"/>
        <end position="92"/>
    </location>
</feature>
<dbReference type="GO" id="GO:0005840">
    <property type="term" value="C:ribosome"/>
    <property type="evidence" value="ECO:0007669"/>
    <property type="project" value="UniProtKB-KW"/>
</dbReference>
<accession>A0A7W8ZT97</accession>
<dbReference type="Pfam" id="PF00583">
    <property type="entry name" value="Acetyltransf_1"/>
    <property type="match status" value="1"/>
</dbReference>
<dbReference type="GO" id="GO:0016747">
    <property type="term" value="F:acyltransferase activity, transferring groups other than amino-acyl groups"/>
    <property type="evidence" value="ECO:0007669"/>
    <property type="project" value="InterPro"/>
</dbReference>
<dbReference type="InterPro" id="IPR000182">
    <property type="entry name" value="GNAT_dom"/>
</dbReference>
<sequence length="93" mass="10184">MLGCAGLRVCAGGVGEVTRVFVLPTARGQGVARLLMRELEREARVLGLQALRLDTRTDLVEARGLYSSLGYLEGEAHNADPYANHWFRKDLVG</sequence>
<dbReference type="PANTHER" id="PTHR43877">
    <property type="entry name" value="AMINOALKYLPHOSPHONATE N-ACETYLTRANSFERASE-RELATED-RELATED"/>
    <property type="match status" value="1"/>
</dbReference>
<proteinExistence type="predicted"/>
<keyword evidence="4" id="KW-0687">Ribonucleoprotein</keyword>
<dbReference type="InterPro" id="IPR016181">
    <property type="entry name" value="Acyl_CoA_acyltransferase"/>
</dbReference>
<evidence type="ECO:0000259" key="3">
    <source>
        <dbReference type="PROSITE" id="PS51186"/>
    </source>
</evidence>
<evidence type="ECO:0000313" key="4">
    <source>
        <dbReference type="EMBL" id="MBB5639783.1"/>
    </source>
</evidence>
<dbReference type="InterPro" id="IPR050832">
    <property type="entry name" value="Bact_Acetyltransf"/>
</dbReference>
<dbReference type="EMBL" id="JACHBQ010000001">
    <property type="protein sequence ID" value="MBB5639783.1"/>
    <property type="molecule type" value="Genomic_DNA"/>
</dbReference>
<dbReference type="OrthoDB" id="70840at2"/>
<protein>
    <submittedName>
        <fullName evidence="4">Ribosomal protein S18 acetylase RimI-like enzyme</fullName>
    </submittedName>
</protein>
<evidence type="ECO:0000313" key="5">
    <source>
        <dbReference type="Proteomes" id="UP000561726"/>
    </source>
</evidence>
<dbReference type="AlphaFoldDB" id="A0A7W8ZT97"/>
<keyword evidence="4" id="KW-0689">Ribosomal protein</keyword>
<keyword evidence="1" id="KW-0808">Transferase</keyword>
<dbReference type="CDD" id="cd04301">
    <property type="entry name" value="NAT_SF"/>
    <property type="match status" value="1"/>
</dbReference>
<dbReference type="PANTHER" id="PTHR43877:SF2">
    <property type="entry name" value="AMINOALKYLPHOSPHONATE N-ACETYLTRANSFERASE-RELATED"/>
    <property type="match status" value="1"/>
</dbReference>
<gene>
    <name evidence="4" type="ORF">BJ997_000331</name>
</gene>